<dbReference type="PANTHER" id="PTHR30481:SF3">
    <property type="entry name" value="DNA ADENINE METHYLASE"/>
    <property type="match status" value="1"/>
</dbReference>
<dbReference type="Gene3D" id="3.40.50.150">
    <property type="entry name" value="Vaccinia Virus protein VP39"/>
    <property type="match status" value="1"/>
</dbReference>
<accession>A0ABP9W8V3</accession>
<dbReference type="GO" id="GO:0032259">
    <property type="term" value="P:methylation"/>
    <property type="evidence" value="ECO:0007669"/>
    <property type="project" value="UniProtKB-KW"/>
</dbReference>
<name>A0ABP9W8V3_9DEIO</name>
<dbReference type="EC" id="2.1.1.72" evidence="2 7"/>
<protein>
    <recommendedName>
        <fullName evidence="2 7">Site-specific DNA-methyltransferase (adenine-specific)</fullName>
        <ecNumber evidence="2 7">2.1.1.72</ecNumber>
    </recommendedName>
</protein>
<evidence type="ECO:0000256" key="7">
    <source>
        <dbReference type="RuleBase" id="RU361257"/>
    </source>
</evidence>
<dbReference type="EMBL" id="BAABRP010000010">
    <property type="protein sequence ID" value="GAA5513778.1"/>
    <property type="molecule type" value="Genomic_DNA"/>
</dbReference>
<evidence type="ECO:0000256" key="3">
    <source>
        <dbReference type="ARBA" id="ARBA00022603"/>
    </source>
</evidence>
<keyword evidence="3 7" id="KW-0489">Methyltransferase</keyword>
<dbReference type="PANTHER" id="PTHR30481">
    <property type="entry name" value="DNA ADENINE METHYLASE"/>
    <property type="match status" value="1"/>
</dbReference>
<evidence type="ECO:0000256" key="1">
    <source>
        <dbReference type="ARBA" id="ARBA00006594"/>
    </source>
</evidence>
<reference evidence="8 9" key="1">
    <citation type="submission" date="2024-02" db="EMBL/GenBank/DDBJ databases">
        <title>Deinococcus carri NBRC 110142.</title>
        <authorList>
            <person name="Ichikawa N."/>
            <person name="Katano-Makiyama Y."/>
            <person name="Hidaka K."/>
        </authorList>
    </citation>
    <scope>NUCLEOTIDE SEQUENCE [LARGE SCALE GENOMIC DNA]</scope>
    <source>
        <strain evidence="8 9">NBRC 110142</strain>
    </source>
</reference>
<dbReference type="InterPro" id="IPR023095">
    <property type="entry name" value="Ade_MeTrfase_dom_2"/>
</dbReference>
<dbReference type="Proteomes" id="UP001401887">
    <property type="component" value="Unassembled WGS sequence"/>
</dbReference>
<evidence type="ECO:0000313" key="8">
    <source>
        <dbReference type="EMBL" id="GAA5513778.1"/>
    </source>
</evidence>
<dbReference type="GO" id="GO:0008168">
    <property type="term" value="F:methyltransferase activity"/>
    <property type="evidence" value="ECO:0007669"/>
    <property type="project" value="UniProtKB-KW"/>
</dbReference>
<sequence>MPEASLAAKPFLKWAGGKTQLIPELARFLPERPDGTYFEPFMGSAALFFYLRRERGWRKAALSDTNAELVSTFLAVRDSPQALLEALLEHHHMHNVVYRDSEDKRREYFEAVRSLDRRPDWMPEVPADAQARVLKAARFIYLNRTCFNGLWRVNRKGQFNVPVGRYSNPAIHNPSLILEASAALQGVDMTCTPYPHVLGTSAAGDTIYFDPPYVPLSVTSSFAAYSRDEFGTAEHKKLAVLSTLLALGGRRVLLSNSDTPFTRSPLDFSSDREIEDLLQELEAEGTSPQSLREAYRDFWNVETVRANRRINSVAESRGDITEIVVHNKADQEL</sequence>
<dbReference type="Pfam" id="PF02086">
    <property type="entry name" value="MethyltransfD12"/>
    <property type="match status" value="1"/>
</dbReference>
<keyword evidence="5 7" id="KW-0949">S-adenosyl-L-methionine</keyword>
<dbReference type="PROSITE" id="PS00092">
    <property type="entry name" value="N6_MTASE"/>
    <property type="match status" value="1"/>
</dbReference>
<gene>
    <name evidence="8" type="primary">dpnM</name>
    <name evidence="8" type="ORF">Dcar01_02525</name>
</gene>
<dbReference type="NCBIfam" id="TIGR00571">
    <property type="entry name" value="dam"/>
    <property type="match status" value="1"/>
</dbReference>
<evidence type="ECO:0000313" key="9">
    <source>
        <dbReference type="Proteomes" id="UP001401887"/>
    </source>
</evidence>
<dbReference type="SUPFAM" id="SSF53335">
    <property type="entry name" value="S-adenosyl-L-methionine-dependent methyltransferases"/>
    <property type="match status" value="1"/>
</dbReference>
<dbReference type="Gene3D" id="1.10.1020.10">
    <property type="entry name" value="Adenine-specific Methyltransferase, Domain 2"/>
    <property type="match status" value="1"/>
</dbReference>
<evidence type="ECO:0000256" key="5">
    <source>
        <dbReference type="ARBA" id="ARBA00022691"/>
    </source>
</evidence>
<dbReference type="InterPro" id="IPR002052">
    <property type="entry name" value="DNA_methylase_N6_adenine_CS"/>
</dbReference>
<dbReference type="PIRSF" id="PIRSF000398">
    <property type="entry name" value="M_m6A_EcoRV"/>
    <property type="match status" value="1"/>
</dbReference>
<keyword evidence="4 7" id="KW-0808">Transferase</keyword>
<organism evidence="8 9">
    <name type="scientific">Deinococcus carri</name>
    <dbReference type="NCBI Taxonomy" id="1211323"/>
    <lineage>
        <taxon>Bacteria</taxon>
        <taxon>Thermotogati</taxon>
        <taxon>Deinococcota</taxon>
        <taxon>Deinococci</taxon>
        <taxon>Deinococcales</taxon>
        <taxon>Deinococcaceae</taxon>
        <taxon>Deinococcus</taxon>
    </lineage>
</organism>
<dbReference type="InterPro" id="IPR029063">
    <property type="entry name" value="SAM-dependent_MTases_sf"/>
</dbReference>
<proteinExistence type="inferred from homology"/>
<evidence type="ECO:0000256" key="2">
    <source>
        <dbReference type="ARBA" id="ARBA00011900"/>
    </source>
</evidence>
<comment type="caution">
    <text evidence="8">The sequence shown here is derived from an EMBL/GenBank/DDBJ whole genome shotgun (WGS) entry which is preliminary data.</text>
</comment>
<keyword evidence="9" id="KW-1185">Reference proteome</keyword>
<dbReference type="InterPro" id="IPR012263">
    <property type="entry name" value="M_m6A_EcoRV"/>
</dbReference>
<evidence type="ECO:0000256" key="4">
    <source>
        <dbReference type="ARBA" id="ARBA00022679"/>
    </source>
</evidence>
<evidence type="ECO:0000256" key="6">
    <source>
        <dbReference type="ARBA" id="ARBA00047942"/>
    </source>
</evidence>
<comment type="catalytic activity">
    <reaction evidence="6 7">
        <text>a 2'-deoxyadenosine in DNA + S-adenosyl-L-methionine = an N(6)-methyl-2'-deoxyadenosine in DNA + S-adenosyl-L-homocysteine + H(+)</text>
        <dbReference type="Rhea" id="RHEA:15197"/>
        <dbReference type="Rhea" id="RHEA-COMP:12418"/>
        <dbReference type="Rhea" id="RHEA-COMP:12419"/>
        <dbReference type="ChEBI" id="CHEBI:15378"/>
        <dbReference type="ChEBI" id="CHEBI:57856"/>
        <dbReference type="ChEBI" id="CHEBI:59789"/>
        <dbReference type="ChEBI" id="CHEBI:90615"/>
        <dbReference type="ChEBI" id="CHEBI:90616"/>
        <dbReference type="EC" id="2.1.1.72"/>
    </reaction>
</comment>
<dbReference type="InterPro" id="IPR012327">
    <property type="entry name" value="MeTrfase_D12"/>
</dbReference>
<comment type="similarity">
    <text evidence="1 7">Belongs to the N(4)/N(6)-methyltransferase family.</text>
</comment>
<dbReference type="PRINTS" id="PR00505">
    <property type="entry name" value="D12N6MTFRASE"/>
</dbReference>